<dbReference type="InterPro" id="IPR006976">
    <property type="entry name" value="VanZ-like"/>
</dbReference>
<gene>
    <name evidence="3" type="ORF">U729_765</name>
</gene>
<name>A0A0A7FSM0_9CLOT</name>
<evidence type="ECO:0000256" key="1">
    <source>
        <dbReference type="SAM" id="Phobius"/>
    </source>
</evidence>
<dbReference type="AlphaFoldDB" id="A0A0A7FSM0"/>
<feature type="transmembrane region" description="Helical" evidence="1">
    <location>
        <begin position="314"/>
        <end position="334"/>
    </location>
</feature>
<feature type="domain" description="VanZ-like" evidence="2">
    <location>
        <begin position="48"/>
        <end position="191"/>
    </location>
</feature>
<feature type="transmembrane region" description="Helical" evidence="1">
    <location>
        <begin position="276"/>
        <end position="294"/>
    </location>
</feature>
<evidence type="ECO:0000313" key="3">
    <source>
        <dbReference type="EMBL" id="AIY82568.1"/>
    </source>
</evidence>
<feature type="transmembrane region" description="Helical" evidence="1">
    <location>
        <begin position="174"/>
        <end position="194"/>
    </location>
</feature>
<dbReference type="PIRSF" id="PIRSF031578">
    <property type="entry name" value="Uncharacterised_Vanz_RDD-cont"/>
    <property type="match status" value="1"/>
</dbReference>
<feature type="transmembrane region" description="Helical" evidence="1">
    <location>
        <begin position="6"/>
        <end position="28"/>
    </location>
</feature>
<feature type="transmembrane region" description="Helical" evidence="1">
    <location>
        <begin position="238"/>
        <end position="255"/>
    </location>
</feature>
<dbReference type="InterPro" id="IPR021192">
    <property type="entry name" value="UCP031578_Vanz/RDD"/>
</dbReference>
<dbReference type="Proteomes" id="UP000030635">
    <property type="component" value="Chromosome"/>
</dbReference>
<keyword evidence="1" id="KW-0472">Membrane</keyword>
<dbReference type="STRING" id="1561.NPD11_2240"/>
<dbReference type="RefSeq" id="WP_039311787.1">
    <property type="nucleotide sequence ID" value="NZ_CP006905.1"/>
</dbReference>
<dbReference type="eggNOG" id="COG4767">
    <property type="taxonomic scope" value="Bacteria"/>
</dbReference>
<dbReference type="Pfam" id="PF04892">
    <property type="entry name" value="VanZ"/>
    <property type="match status" value="1"/>
</dbReference>
<evidence type="ECO:0000313" key="4">
    <source>
        <dbReference type="Proteomes" id="UP000030635"/>
    </source>
</evidence>
<dbReference type="HOGENOM" id="CLU_042608_1_0_9"/>
<dbReference type="OrthoDB" id="9805025at2"/>
<dbReference type="PANTHER" id="PTHR36834:SF1">
    <property type="entry name" value="INTEGRAL MEMBRANE PROTEIN"/>
    <property type="match status" value="1"/>
</dbReference>
<keyword evidence="1" id="KW-0812">Transmembrane</keyword>
<feature type="transmembrane region" description="Helical" evidence="1">
    <location>
        <begin position="214"/>
        <end position="232"/>
    </location>
</feature>
<keyword evidence="4" id="KW-1185">Reference proteome</keyword>
<dbReference type="PANTHER" id="PTHR36834">
    <property type="entry name" value="MEMBRANE PROTEIN-RELATED"/>
    <property type="match status" value="1"/>
</dbReference>
<reference evidence="3 4" key="1">
    <citation type="journal article" date="2015" name="Infect. Genet. Evol.">
        <title>Genomic sequences of six botulinum neurotoxin-producing strains representing three clostridial species illustrate the mobility and diversity of botulinum neurotoxin genes.</title>
        <authorList>
            <person name="Smith T.J."/>
            <person name="Hill K.K."/>
            <person name="Xie G."/>
            <person name="Foley B.T."/>
            <person name="Williamson C.H."/>
            <person name="Foster J.T."/>
            <person name="Johnson S.L."/>
            <person name="Chertkov O."/>
            <person name="Teshima H."/>
            <person name="Gibbons H.S."/>
            <person name="Johnsky L.A."/>
            <person name="Karavis M.A."/>
            <person name="Smith L.A."/>
        </authorList>
    </citation>
    <scope>NUCLEOTIDE SEQUENCE [LARGE SCALE GENOMIC DNA]</scope>
    <source>
        <strain evidence="3">Sullivan</strain>
    </source>
</reference>
<keyword evidence="1" id="KW-1133">Transmembrane helix</keyword>
<evidence type="ECO:0000259" key="2">
    <source>
        <dbReference type="Pfam" id="PF04892"/>
    </source>
</evidence>
<dbReference type="InterPro" id="IPR053150">
    <property type="entry name" value="Teicoplanin_resist-assoc"/>
</dbReference>
<feature type="transmembrane region" description="Helical" evidence="1">
    <location>
        <begin position="140"/>
        <end position="162"/>
    </location>
</feature>
<feature type="transmembrane region" description="Helical" evidence="1">
    <location>
        <begin position="110"/>
        <end position="128"/>
    </location>
</feature>
<protein>
    <submittedName>
        <fullName evidence="3">RDD family protein</fullName>
    </submittedName>
</protein>
<dbReference type="KEGG" id="cbv:U729_765"/>
<organism evidence="3 4">
    <name type="scientific">Clostridium baratii str. Sullivan</name>
    <dbReference type="NCBI Taxonomy" id="1415775"/>
    <lineage>
        <taxon>Bacteria</taxon>
        <taxon>Bacillati</taxon>
        <taxon>Bacillota</taxon>
        <taxon>Clostridia</taxon>
        <taxon>Eubacteriales</taxon>
        <taxon>Clostridiaceae</taxon>
        <taxon>Clostridium</taxon>
    </lineage>
</organism>
<feature type="transmembrane region" description="Helical" evidence="1">
    <location>
        <begin position="40"/>
        <end position="63"/>
    </location>
</feature>
<sequence>MNAYLIPIETALIFFPFIAAIMSIPYAIHDYRKYGKVHKLKTFLFFSFVFYIMTAFFLTLLPLPVVDKPRIPSGHYVQLIPFNFVHDIMKNTNAVLSDPRTYLHLFSESAFIQALFNAILLLPLGVYLRYYFKRNLKQTIFITFLVSLFFEVTQLTGIYGIYKYPYRLFDVDDLILNTFSGFLGYLITPMFTYILPDINKVKAKIISEGKYSTYPKRIIAFLIDWCICSVFLMFGGIIVFIIVTFIYFILIPYFTNGFTVGKKLLKMRLKGPNDKLTFIQLLKRYGVLIYGYFLTSDILNSASTYLSNIEKYDFLILITILQLALNLYVFIHIISHMIKHDPILLHDKISGVSNIDI</sequence>
<accession>A0A0A7FSM0</accession>
<dbReference type="EMBL" id="CP006905">
    <property type="protein sequence ID" value="AIY82568.1"/>
    <property type="molecule type" value="Genomic_DNA"/>
</dbReference>
<proteinExistence type="predicted"/>